<dbReference type="VEuPathDB" id="TrichDB:TVAGG3_0308940"/>
<name>A2HBG1_TRIV3</name>
<evidence type="ECO:0000313" key="2">
    <source>
        <dbReference type="EMBL" id="EAX73256.1"/>
    </source>
</evidence>
<feature type="transmembrane region" description="Helical" evidence="1">
    <location>
        <begin position="146"/>
        <end position="170"/>
    </location>
</feature>
<keyword evidence="3" id="KW-1185">Reference proteome</keyword>
<dbReference type="RefSeq" id="XP_001286186.1">
    <property type="nucleotide sequence ID" value="XM_001286185.1"/>
</dbReference>
<dbReference type="Proteomes" id="UP000001542">
    <property type="component" value="Unassembled WGS sequence"/>
</dbReference>
<gene>
    <name evidence="2" type="ORF">TVAG_427920</name>
</gene>
<reference evidence="2" key="1">
    <citation type="submission" date="2006-10" db="EMBL/GenBank/DDBJ databases">
        <authorList>
            <person name="Amadeo P."/>
            <person name="Zhao Q."/>
            <person name="Wortman J."/>
            <person name="Fraser-Liggett C."/>
            <person name="Carlton J."/>
        </authorList>
    </citation>
    <scope>NUCLEOTIDE SEQUENCE</scope>
    <source>
        <strain evidence="2">G3</strain>
    </source>
</reference>
<evidence type="ECO:0000256" key="1">
    <source>
        <dbReference type="SAM" id="Phobius"/>
    </source>
</evidence>
<dbReference type="EMBL" id="DS130425">
    <property type="protein sequence ID" value="EAX73256.1"/>
    <property type="molecule type" value="Genomic_DNA"/>
</dbReference>
<dbReference type="InParanoid" id="A2HBG1"/>
<dbReference type="KEGG" id="tva:4730647"/>
<organism evidence="2 3">
    <name type="scientific">Trichomonas vaginalis (strain ATCC PRA-98 / G3)</name>
    <dbReference type="NCBI Taxonomy" id="412133"/>
    <lineage>
        <taxon>Eukaryota</taxon>
        <taxon>Metamonada</taxon>
        <taxon>Parabasalia</taxon>
        <taxon>Trichomonadida</taxon>
        <taxon>Trichomonadidae</taxon>
        <taxon>Trichomonas</taxon>
    </lineage>
</organism>
<keyword evidence="1" id="KW-0472">Membrane</keyword>
<sequence length="205" mass="22962">MFDAEKTGIGCNVFYISVGNTTILSAGQGYSDNDTRSYDLELKSGIKYCTLFAFVPEKVSLKIQYNPLANVTIFDEYGLPVDSNDIQTPVFIRSSVSSSKSSSFHGIAYLYASVQVLEYPYFYGLLDSDESLGYTYSTVDSSRLTVLAVTISAISCISLLCIISGIYYMFFYRRTYFLNKEDDEAPDIVEKVYYDDRISSGELDS</sequence>
<dbReference type="AlphaFoldDB" id="A2HBG1"/>
<keyword evidence="1" id="KW-0812">Transmembrane</keyword>
<accession>A2HBG1</accession>
<proteinExistence type="predicted"/>
<keyword evidence="1" id="KW-1133">Transmembrane helix</keyword>
<evidence type="ECO:0000313" key="3">
    <source>
        <dbReference type="Proteomes" id="UP000001542"/>
    </source>
</evidence>
<dbReference type="VEuPathDB" id="TrichDB:TVAG_427920"/>
<protein>
    <submittedName>
        <fullName evidence="2">Uncharacterized protein</fullName>
    </submittedName>
</protein>
<reference evidence="2" key="2">
    <citation type="journal article" date="2007" name="Science">
        <title>Draft genome sequence of the sexually transmitted pathogen Trichomonas vaginalis.</title>
        <authorList>
            <person name="Carlton J.M."/>
            <person name="Hirt R.P."/>
            <person name="Silva J.C."/>
            <person name="Delcher A.L."/>
            <person name="Schatz M."/>
            <person name="Zhao Q."/>
            <person name="Wortman J.R."/>
            <person name="Bidwell S.L."/>
            <person name="Alsmark U.C.M."/>
            <person name="Besteiro S."/>
            <person name="Sicheritz-Ponten T."/>
            <person name="Noel C.J."/>
            <person name="Dacks J.B."/>
            <person name="Foster P.G."/>
            <person name="Simillion C."/>
            <person name="Van de Peer Y."/>
            <person name="Miranda-Saavedra D."/>
            <person name="Barton G.J."/>
            <person name="Westrop G.D."/>
            <person name="Mueller S."/>
            <person name="Dessi D."/>
            <person name="Fiori P.L."/>
            <person name="Ren Q."/>
            <person name="Paulsen I."/>
            <person name="Zhang H."/>
            <person name="Bastida-Corcuera F.D."/>
            <person name="Simoes-Barbosa A."/>
            <person name="Brown M.T."/>
            <person name="Hayes R.D."/>
            <person name="Mukherjee M."/>
            <person name="Okumura C.Y."/>
            <person name="Schneider R."/>
            <person name="Smith A.J."/>
            <person name="Vanacova S."/>
            <person name="Villalvazo M."/>
            <person name="Haas B.J."/>
            <person name="Pertea M."/>
            <person name="Feldblyum T.V."/>
            <person name="Utterback T.R."/>
            <person name="Shu C.L."/>
            <person name="Osoegawa K."/>
            <person name="de Jong P.J."/>
            <person name="Hrdy I."/>
            <person name="Horvathova L."/>
            <person name="Zubacova Z."/>
            <person name="Dolezal P."/>
            <person name="Malik S.B."/>
            <person name="Logsdon J.M. Jr."/>
            <person name="Henze K."/>
            <person name="Gupta A."/>
            <person name="Wang C.C."/>
            <person name="Dunne R.L."/>
            <person name="Upcroft J.A."/>
            <person name="Upcroft P."/>
            <person name="White O."/>
            <person name="Salzberg S.L."/>
            <person name="Tang P."/>
            <person name="Chiu C.-H."/>
            <person name="Lee Y.-S."/>
            <person name="Embley T.M."/>
            <person name="Coombs G.H."/>
            <person name="Mottram J.C."/>
            <person name="Tachezy J."/>
            <person name="Fraser-Liggett C.M."/>
            <person name="Johnson P.J."/>
        </authorList>
    </citation>
    <scope>NUCLEOTIDE SEQUENCE [LARGE SCALE GENOMIC DNA]</scope>
    <source>
        <strain evidence="2">G3</strain>
    </source>
</reference>
<feature type="non-terminal residue" evidence="2">
    <location>
        <position position="205"/>
    </location>
</feature>